<evidence type="ECO:0000313" key="2">
    <source>
        <dbReference type="WBParaSite" id="Hba_16658"/>
    </source>
</evidence>
<reference evidence="2" key="1">
    <citation type="submission" date="2016-11" db="UniProtKB">
        <authorList>
            <consortium name="WormBaseParasite"/>
        </authorList>
    </citation>
    <scope>IDENTIFICATION</scope>
</reference>
<evidence type="ECO:0000313" key="1">
    <source>
        <dbReference type="Proteomes" id="UP000095283"/>
    </source>
</evidence>
<dbReference type="WBParaSite" id="Hba_16658">
    <property type="protein sequence ID" value="Hba_16658"/>
    <property type="gene ID" value="Hba_16658"/>
</dbReference>
<sequence>MVFLSGVECCANGRMTPTEMLQSGLEKSLNTSEIKMEVDVNCQKNENKRDNSSWLVFMIL</sequence>
<keyword evidence="1" id="KW-1185">Reference proteome</keyword>
<protein>
    <submittedName>
        <fullName evidence="2">Uncharacterized protein</fullName>
    </submittedName>
</protein>
<proteinExistence type="predicted"/>
<organism evidence="1 2">
    <name type="scientific">Heterorhabditis bacteriophora</name>
    <name type="common">Entomopathogenic nematode worm</name>
    <dbReference type="NCBI Taxonomy" id="37862"/>
    <lineage>
        <taxon>Eukaryota</taxon>
        <taxon>Metazoa</taxon>
        <taxon>Ecdysozoa</taxon>
        <taxon>Nematoda</taxon>
        <taxon>Chromadorea</taxon>
        <taxon>Rhabditida</taxon>
        <taxon>Rhabditina</taxon>
        <taxon>Rhabditomorpha</taxon>
        <taxon>Strongyloidea</taxon>
        <taxon>Heterorhabditidae</taxon>
        <taxon>Heterorhabditis</taxon>
    </lineage>
</organism>
<dbReference type="Proteomes" id="UP000095283">
    <property type="component" value="Unplaced"/>
</dbReference>
<dbReference type="AlphaFoldDB" id="A0A1I7XGQ2"/>
<accession>A0A1I7XGQ2</accession>
<name>A0A1I7XGQ2_HETBA</name>